<proteinExistence type="predicted"/>
<evidence type="ECO:0000313" key="1">
    <source>
        <dbReference type="EMBL" id="TCO08605.1"/>
    </source>
</evidence>
<organism evidence="1 2">
    <name type="scientific">Kribbella orskensis</name>
    <dbReference type="NCBI Taxonomy" id="2512216"/>
    <lineage>
        <taxon>Bacteria</taxon>
        <taxon>Bacillati</taxon>
        <taxon>Actinomycetota</taxon>
        <taxon>Actinomycetes</taxon>
        <taxon>Propionibacteriales</taxon>
        <taxon>Kribbellaceae</taxon>
        <taxon>Kribbella</taxon>
    </lineage>
</organism>
<evidence type="ECO:0000313" key="2">
    <source>
        <dbReference type="Proteomes" id="UP000295818"/>
    </source>
</evidence>
<reference evidence="1 2" key="1">
    <citation type="journal article" date="2015" name="Stand. Genomic Sci.">
        <title>Genomic Encyclopedia of Bacterial and Archaeal Type Strains, Phase III: the genomes of soil and plant-associated and newly described type strains.</title>
        <authorList>
            <person name="Whitman W.B."/>
            <person name="Woyke T."/>
            <person name="Klenk H.P."/>
            <person name="Zhou Y."/>
            <person name="Lilburn T.G."/>
            <person name="Beck B.J."/>
            <person name="De Vos P."/>
            <person name="Vandamme P."/>
            <person name="Eisen J.A."/>
            <person name="Garrity G."/>
            <person name="Hugenholtz P."/>
            <person name="Kyrpides N.C."/>
        </authorList>
    </citation>
    <scope>NUCLEOTIDE SEQUENCE [LARGE SCALE GENOMIC DNA]</scope>
    <source>
        <strain evidence="1 2">VKM Ac-2538</strain>
    </source>
</reference>
<dbReference type="EMBL" id="SLWM01000044">
    <property type="protein sequence ID" value="TCO08605.1"/>
    <property type="molecule type" value="Genomic_DNA"/>
</dbReference>
<protein>
    <submittedName>
        <fullName evidence="1">Uncharacterized protein</fullName>
    </submittedName>
</protein>
<gene>
    <name evidence="1" type="ORF">EV644_1441</name>
</gene>
<name>A0ABY2B6C5_9ACTN</name>
<accession>A0ABY2B6C5</accession>
<dbReference type="RefSeq" id="WP_241999444.1">
    <property type="nucleotide sequence ID" value="NZ_SLWM01000044.1"/>
</dbReference>
<sequence>MIAERKMLGLCEAVVINVDHTRPLLLGYIRRHLMMTDAELDDTKERLELFAEIEGFTLGTVYIEHLETAPAAFEALVEAVNRYEVTAVVVPSMLHFALLSAPAAIKDRFEHITGARVLVAAASPQVRRTWRQAPD</sequence>
<dbReference type="Proteomes" id="UP000295818">
    <property type="component" value="Unassembled WGS sequence"/>
</dbReference>
<comment type="caution">
    <text evidence="1">The sequence shown here is derived from an EMBL/GenBank/DDBJ whole genome shotgun (WGS) entry which is preliminary data.</text>
</comment>
<keyword evidence="2" id="KW-1185">Reference proteome</keyword>